<evidence type="ECO:0000313" key="10">
    <source>
        <dbReference type="Proteomes" id="UP000515123"/>
    </source>
</evidence>
<dbReference type="GO" id="GO:0008270">
    <property type="term" value="F:zinc ion binding"/>
    <property type="evidence" value="ECO:0007669"/>
    <property type="project" value="UniProtKB-KW"/>
</dbReference>
<dbReference type="Proteomes" id="UP000515123">
    <property type="component" value="Linkage group 7"/>
</dbReference>
<dbReference type="InterPro" id="IPR007021">
    <property type="entry name" value="DUF659"/>
</dbReference>
<dbReference type="SUPFAM" id="SSF53098">
    <property type="entry name" value="Ribonuclease H-like"/>
    <property type="match status" value="1"/>
</dbReference>
<feature type="region of interest" description="Disordered" evidence="8">
    <location>
        <begin position="227"/>
        <end position="274"/>
    </location>
</feature>
<keyword evidence="10" id="KW-1185">Reference proteome</keyword>
<evidence type="ECO:0000256" key="4">
    <source>
        <dbReference type="ARBA" id="ARBA00022833"/>
    </source>
</evidence>
<reference evidence="11 12" key="2">
    <citation type="submission" date="2025-04" db="UniProtKB">
        <authorList>
            <consortium name="RefSeq"/>
        </authorList>
    </citation>
    <scope>IDENTIFICATION</scope>
    <source>
        <tissue evidence="11 12">Leaf</tissue>
    </source>
</reference>
<feature type="domain" description="BED-type" evidence="9">
    <location>
        <begin position="153"/>
        <end position="210"/>
    </location>
</feature>
<evidence type="ECO:0000259" key="9">
    <source>
        <dbReference type="PROSITE" id="PS50808"/>
    </source>
</evidence>
<organism evidence="12">
    <name type="scientific">Ananas comosus</name>
    <name type="common">Pineapple</name>
    <name type="synonym">Ananas ananas</name>
    <dbReference type="NCBI Taxonomy" id="4615"/>
    <lineage>
        <taxon>Eukaryota</taxon>
        <taxon>Viridiplantae</taxon>
        <taxon>Streptophyta</taxon>
        <taxon>Embryophyta</taxon>
        <taxon>Tracheophyta</taxon>
        <taxon>Spermatophyta</taxon>
        <taxon>Magnoliopsida</taxon>
        <taxon>Liliopsida</taxon>
        <taxon>Poales</taxon>
        <taxon>Bromeliaceae</taxon>
        <taxon>Bromelioideae</taxon>
        <taxon>Ananas</taxon>
    </lineage>
</organism>
<dbReference type="InterPro" id="IPR012337">
    <property type="entry name" value="RNaseH-like_sf"/>
</dbReference>
<comment type="subcellular location">
    <subcellularLocation>
        <location evidence="1">Nucleus</location>
    </subcellularLocation>
</comment>
<evidence type="ECO:0000256" key="5">
    <source>
        <dbReference type="ARBA" id="ARBA00023125"/>
    </source>
</evidence>
<evidence type="ECO:0000256" key="1">
    <source>
        <dbReference type="ARBA" id="ARBA00004123"/>
    </source>
</evidence>
<evidence type="ECO:0000256" key="2">
    <source>
        <dbReference type="ARBA" id="ARBA00022723"/>
    </source>
</evidence>
<name>A0A6P5FFW0_ANACO</name>
<evidence type="ECO:0000313" key="12">
    <source>
        <dbReference type="RefSeq" id="XP_020092333.1"/>
    </source>
</evidence>
<keyword evidence="6" id="KW-0539">Nucleus</keyword>
<dbReference type="GO" id="GO:0005634">
    <property type="term" value="C:nucleus"/>
    <property type="evidence" value="ECO:0007669"/>
    <property type="project" value="UniProtKB-SubCell"/>
</dbReference>
<feature type="domain" description="BED-type" evidence="9">
    <location>
        <begin position="3"/>
        <end position="59"/>
    </location>
</feature>
<keyword evidence="3 7" id="KW-0863">Zinc-finger</keyword>
<evidence type="ECO:0000313" key="11">
    <source>
        <dbReference type="RefSeq" id="XP_020092332.1"/>
    </source>
</evidence>
<keyword evidence="5" id="KW-0238">DNA-binding</keyword>
<dbReference type="GO" id="GO:0046983">
    <property type="term" value="F:protein dimerization activity"/>
    <property type="evidence" value="ECO:0007669"/>
    <property type="project" value="InterPro"/>
</dbReference>
<evidence type="ECO:0000256" key="7">
    <source>
        <dbReference type="PROSITE-ProRule" id="PRU00027"/>
    </source>
</evidence>
<dbReference type="InterPro" id="IPR008906">
    <property type="entry name" value="HATC_C_dom"/>
</dbReference>
<dbReference type="AlphaFoldDB" id="A0A6P5FFW0"/>
<evidence type="ECO:0000256" key="6">
    <source>
        <dbReference type="ARBA" id="ARBA00023242"/>
    </source>
</evidence>
<keyword evidence="2" id="KW-0479">Metal-binding</keyword>
<accession>A0A6P5FFW0</accession>
<sequence length="869" mass="98374">MPRELDIGWQHGTMIGGHRHHVQCNYCHRTMIGGITRFKKHLASKRGEIRGCEAVPKEVREMIKKHLAMSKPRKSKERKHRGTKVGALAVQHSLDSNVELHASDLDLANAREGHAAVCDEVETNRHLSLGRSEFFDAFSSVPHKDEQGFAPPRATDLGWSHGKMVDGDRQKIQCKYCHKIILGGGISRLKQHLAGERGNIAPCDSVPADVKAQIQQHLGLKVLARLKKQKDPEGSRSSFQHSGKRCNDDFPSSTSIGDASVKRRGEKGKHEGYFHKSKRTKKYLPHSTIKQKLTSQEIIDQADLAVAKFFYDAGIPFNAANSFYFQRMADAITAAGPGYKMPSFHSLRGKLLNKCVHDAAEICQELQKSWEVTGCTVMVDRWKDTTGRVMLNFFVYCPKETMFLKSVDASELENSFEGLVNLFDTIVQDVGPQNIVNFLTESLPYYNTAGKVLMDKYKTFFSSVCANHCIELMLKGLGEMDEVKCVMEKAKTVCRFIYNNEWVHNLLKKKTEGMDVIQPALTEFVMSFCTLQNIIFFKDSLHQMFTSNAWEQSSFSRQYVGNEVTKILLDPQFWISLMNIAKVSKPLTDVLRVLESEDRPSMGYLYGALEKAKKEIILAFGNNETEFMPYLEVIEKVQDELHCPLHAAAYYLNPSMYYSSNFSINNVIQKSLLDCIETLEHNLAAQDNITRHKGFYEDALGDFSRPVAIRGRESLPPATWWSLYASDYTDLRRFAVRILSQACSITTSRKTWTMNESRNSTQNRLEHERINDLSFVHYNLHLQRRQMVAFGNKALIAGNYDPLCLEGMNNNAKDWIKDPEGLDGFYVGSLKCTQISSQIPTGDKFSNSGDDNTGCGARETDENNDSDDQ</sequence>
<dbReference type="Pfam" id="PF05699">
    <property type="entry name" value="Dimer_Tnp_hAT"/>
    <property type="match status" value="1"/>
</dbReference>
<dbReference type="GO" id="GO:0003677">
    <property type="term" value="F:DNA binding"/>
    <property type="evidence" value="ECO:0007669"/>
    <property type="project" value="UniProtKB-KW"/>
</dbReference>
<protein>
    <submittedName>
        <fullName evidence="11 12">Uncharacterized protein LOC109712929 isoform X1</fullName>
    </submittedName>
</protein>
<dbReference type="PROSITE" id="PS50808">
    <property type="entry name" value="ZF_BED"/>
    <property type="match status" value="2"/>
</dbReference>
<dbReference type="OrthoDB" id="749890at2759"/>
<evidence type="ECO:0000256" key="8">
    <source>
        <dbReference type="SAM" id="MobiDB-lite"/>
    </source>
</evidence>
<keyword evidence="4" id="KW-0862">Zinc</keyword>
<dbReference type="InterPro" id="IPR003656">
    <property type="entry name" value="Znf_BED"/>
</dbReference>
<dbReference type="PANTHER" id="PTHR46951">
    <property type="entry name" value="BED-TYPE DOMAIN-CONTAINING PROTEIN"/>
    <property type="match status" value="1"/>
</dbReference>
<feature type="compositionally biased region" description="Polar residues" evidence="8">
    <location>
        <begin position="841"/>
        <end position="851"/>
    </location>
</feature>
<feature type="compositionally biased region" description="Basic and acidic residues" evidence="8">
    <location>
        <begin position="260"/>
        <end position="274"/>
    </location>
</feature>
<dbReference type="RefSeq" id="XP_020092333.1">
    <property type="nucleotide sequence ID" value="XM_020236744.1"/>
</dbReference>
<dbReference type="Pfam" id="PF04937">
    <property type="entry name" value="DUF659"/>
    <property type="match status" value="1"/>
</dbReference>
<dbReference type="GeneID" id="109712929"/>
<dbReference type="Pfam" id="PF02892">
    <property type="entry name" value="zf-BED"/>
    <property type="match status" value="1"/>
</dbReference>
<dbReference type="PANTHER" id="PTHR46951:SF2">
    <property type="entry name" value="BED-TYPE DOMAIN-CONTAINING PROTEIN"/>
    <property type="match status" value="1"/>
</dbReference>
<feature type="region of interest" description="Disordered" evidence="8">
    <location>
        <begin position="841"/>
        <end position="869"/>
    </location>
</feature>
<proteinExistence type="predicted"/>
<gene>
    <name evidence="11 12" type="primary">LOC109712929</name>
</gene>
<reference evidence="10" key="1">
    <citation type="journal article" date="2015" name="Nat. Genet.">
        <title>The pineapple genome and the evolution of CAM photosynthesis.</title>
        <authorList>
            <person name="Ming R."/>
            <person name="VanBuren R."/>
            <person name="Wai C.M."/>
            <person name="Tang H."/>
            <person name="Schatz M.C."/>
            <person name="Bowers J.E."/>
            <person name="Lyons E."/>
            <person name="Wang M.L."/>
            <person name="Chen J."/>
            <person name="Biggers E."/>
            <person name="Zhang J."/>
            <person name="Huang L."/>
            <person name="Zhang L."/>
            <person name="Miao W."/>
            <person name="Zhang J."/>
            <person name="Ye Z."/>
            <person name="Miao C."/>
            <person name="Lin Z."/>
            <person name="Wang H."/>
            <person name="Zhou H."/>
            <person name="Yim W.C."/>
            <person name="Priest H.D."/>
            <person name="Zheng C."/>
            <person name="Woodhouse M."/>
            <person name="Edger P.P."/>
            <person name="Guyot R."/>
            <person name="Guo H.B."/>
            <person name="Guo H."/>
            <person name="Zheng G."/>
            <person name="Singh R."/>
            <person name="Sharma A."/>
            <person name="Min X."/>
            <person name="Zheng Y."/>
            <person name="Lee H."/>
            <person name="Gurtowski J."/>
            <person name="Sedlazeck F.J."/>
            <person name="Harkess A."/>
            <person name="McKain M.R."/>
            <person name="Liao Z."/>
            <person name="Fang J."/>
            <person name="Liu J."/>
            <person name="Zhang X."/>
            <person name="Zhang Q."/>
            <person name="Hu W."/>
            <person name="Qin Y."/>
            <person name="Wang K."/>
            <person name="Chen L.Y."/>
            <person name="Shirley N."/>
            <person name="Lin Y.R."/>
            <person name="Liu L.Y."/>
            <person name="Hernandez A.G."/>
            <person name="Wright C.L."/>
            <person name="Bulone V."/>
            <person name="Tuskan G.A."/>
            <person name="Heath K."/>
            <person name="Zee F."/>
            <person name="Moore P.H."/>
            <person name="Sunkar R."/>
            <person name="Leebens-Mack J.H."/>
            <person name="Mockler T."/>
            <person name="Bennetzen J.L."/>
            <person name="Freeling M."/>
            <person name="Sankoff D."/>
            <person name="Paterson A.H."/>
            <person name="Zhu X."/>
            <person name="Yang X."/>
            <person name="Smith J.A."/>
            <person name="Cushman J.C."/>
            <person name="Paull R.E."/>
            <person name="Yu Q."/>
        </authorList>
    </citation>
    <scope>NUCLEOTIDE SEQUENCE [LARGE SCALE GENOMIC DNA]</scope>
    <source>
        <strain evidence="10">cv. F153</strain>
    </source>
</reference>
<dbReference type="RefSeq" id="XP_020092332.1">
    <property type="nucleotide sequence ID" value="XM_020236743.1"/>
</dbReference>
<evidence type="ECO:0000256" key="3">
    <source>
        <dbReference type="ARBA" id="ARBA00022771"/>
    </source>
</evidence>